<dbReference type="AlphaFoldDB" id="A0A161ZXW5"/>
<dbReference type="InterPro" id="IPR040361">
    <property type="entry name" value="TPD1"/>
</dbReference>
<evidence type="ECO:0000256" key="1">
    <source>
        <dbReference type="ARBA" id="ARBA00022729"/>
    </source>
</evidence>
<organism evidence="2">
    <name type="scientific">Daucus carota subsp. sativus</name>
    <name type="common">Carrot</name>
    <dbReference type="NCBI Taxonomy" id="79200"/>
    <lineage>
        <taxon>Eukaryota</taxon>
        <taxon>Viridiplantae</taxon>
        <taxon>Streptophyta</taxon>
        <taxon>Embryophyta</taxon>
        <taxon>Tracheophyta</taxon>
        <taxon>Spermatophyta</taxon>
        <taxon>Magnoliopsida</taxon>
        <taxon>eudicotyledons</taxon>
        <taxon>Gunneridae</taxon>
        <taxon>Pentapetalae</taxon>
        <taxon>asterids</taxon>
        <taxon>campanulids</taxon>
        <taxon>Apiales</taxon>
        <taxon>Apiaceae</taxon>
        <taxon>Apioideae</taxon>
        <taxon>Scandiceae</taxon>
        <taxon>Daucinae</taxon>
        <taxon>Daucus</taxon>
        <taxon>Daucus sect. Daucus</taxon>
    </lineage>
</organism>
<keyword evidence="1" id="KW-0732">Signal</keyword>
<proteinExistence type="predicted"/>
<protein>
    <submittedName>
        <fullName evidence="2">Uncharacterized protein</fullName>
    </submittedName>
</protein>
<dbReference type="PANTHER" id="PTHR33184">
    <property type="entry name" value="PROTEIN TAPETUM DETERMINANT 1-LIKE-RELATED"/>
    <property type="match status" value="1"/>
</dbReference>
<dbReference type="PANTHER" id="PTHR33184:SF67">
    <property type="entry name" value="PROTEIN TAPETUM DETERMINANT 1"/>
    <property type="match status" value="1"/>
</dbReference>
<sequence length="169" mass="18760">MSENHQRLSRIAATISLLLLLMLAIPTALHHSRISFTHPLASPHRKLLIHSEPSAPSATLVEPARVWGDKCSRADILINQGPAAPLPTGVPTYTVEIINVCVTGCDIAEIHLSCGWFSSIRLVNPRIFKRLRYNDCIVNDGKPLANGRTLSFHYANSFRYPLSVQRIKC</sequence>
<dbReference type="KEGG" id="dcr:108222672"/>
<dbReference type="EMBL" id="LNRQ01000005">
    <property type="protein sequence ID" value="KZM93122.1"/>
    <property type="molecule type" value="Genomic_DNA"/>
</dbReference>
<comment type="caution">
    <text evidence="2">The sequence shown here is derived from an EMBL/GenBank/DDBJ whole genome shotgun (WGS) entry which is preliminary data.</text>
</comment>
<dbReference type="OrthoDB" id="1572689at2759"/>
<dbReference type="Gramene" id="KZM93122">
    <property type="protein sequence ID" value="KZM93122"/>
    <property type="gene ID" value="DCAR_016367"/>
</dbReference>
<dbReference type="OMA" id="HYSTERM"/>
<name>A0A161ZXW5_DAUCS</name>
<reference evidence="2" key="1">
    <citation type="journal article" date="2016" name="Nat. Genet.">
        <title>A high-quality carrot genome assembly provides new insights into carotenoid accumulation and asterid genome evolution.</title>
        <authorList>
            <person name="Iorizzo M."/>
            <person name="Ellison S."/>
            <person name="Senalik D."/>
            <person name="Zeng P."/>
            <person name="Satapoomin P."/>
            <person name="Huang J."/>
            <person name="Bowman M."/>
            <person name="Iovene M."/>
            <person name="Sanseverino W."/>
            <person name="Cavagnaro P."/>
            <person name="Yildiz M."/>
            <person name="Macko-Podgorni A."/>
            <person name="Moranska E."/>
            <person name="Grzebelus E."/>
            <person name="Grzebelus D."/>
            <person name="Ashrafi H."/>
            <person name="Zheng Z."/>
            <person name="Cheng S."/>
            <person name="Spooner D."/>
            <person name="Van Deynze A."/>
            <person name="Simon P."/>
        </authorList>
    </citation>
    <scope>NUCLEOTIDE SEQUENCE [LARGE SCALE GENOMIC DNA]</scope>
    <source>
        <tissue evidence="2">Leaf</tissue>
    </source>
</reference>
<dbReference type="Pfam" id="PF24068">
    <property type="entry name" value="TPD1_C"/>
    <property type="match status" value="1"/>
</dbReference>
<evidence type="ECO:0000313" key="2">
    <source>
        <dbReference type="EMBL" id="KZM93122.1"/>
    </source>
</evidence>
<dbReference type="STRING" id="79200.A0A161ZXW5"/>
<dbReference type="GO" id="GO:0001709">
    <property type="term" value="P:cell fate determination"/>
    <property type="evidence" value="ECO:0007669"/>
    <property type="project" value="TreeGrafter"/>
</dbReference>
<gene>
    <name evidence="2" type="ORF">DCAR_016367</name>
</gene>
<accession>A0A161ZXW5</accession>